<evidence type="ECO:0000256" key="2">
    <source>
        <dbReference type="ARBA" id="ARBA00023315"/>
    </source>
</evidence>
<dbReference type="GeneID" id="93439656"/>
<dbReference type="EMBL" id="AP017625">
    <property type="protein sequence ID" value="BAV43949.1"/>
    <property type="molecule type" value="Genomic_DNA"/>
</dbReference>
<accession>A0A1B4YA65</accession>
<dbReference type="Proteomes" id="UP000218067">
    <property type="component" value="Plasmid pShTP"/>
</dbReference>
<feature type="domain" description="Beta-ketoacyl-[acyl-carrier-protein] synthase III C-terminal" evidence="3">
    <location>
        <begin position="246"/>
        <end position="336"/>
    </location>
</feature>
<name>A0A1B4YA65_MYCUL</name>
<dbReference type="GO" id="GO:0044550">
    <property type="term" value="P:secondary metabolite biosynthetic process"/>
    <property type="evidence" value="ECO:0007669"/>
    <property type="project" value="TreeGrafter"/>
</dbReference>
<keyword evidence="5" id="KW-0614">Plasmid</keyword>
<dbReference type="PANTHER" id="PTHR34069">
    <property type="entry name" value="3-OXOACYL-[ACYL-CARRIER-PROTEIN] SYNTHASE 3"/>
    <property type="match status" value="1"/>
</dbReference>
<dbReference type="PANTHER" id="PTHR34069:SF3">
    <property type="entry name" value="ACYL-COA:ACYL-COA ALKYLTRANSFERASE"/>
    <property type="match status" value="1"/>
</dbReference>
<proteinExistence type="predicted"/>
<dbReference type="GO" id="GO:0006633">
    <property type="term" value="P:fatty acid biosynthetic process"/>
    <property type="evidence" value="ECO:0007669"/>
    <property type="project" value="InterPro"/>
</dbReference>
<dbReference type="InterPro" id="IPR016039">
    <property type="entry name" value="Thiolase-like"/>
</dbReference>
<dbReference type="AlphaFoldDB" id="A0A1B4YA65"/>
<gene>
    <name evidence="5" type="ORF">SHTP_p060</name>
</gene>
<geneLocation type="plasmid" evidence="6">
    <name>pshtp dna</name>
</geneLocation>
<reference evidence="5 6" key="1">
    <citation type="submission" date="2016-08" db="EMBL/GenBank/DDBJ databases">
        <title>Complete genome sequence of Mycobacterium shinshuense, a subspecies of M. ulcerans.</title>
        <authorList>
            <person name="Yoshida M."/>
            <person name="Ogura Y."/>
            <person name="Hayashi T."/>
            <person name="Hoshino Y."/>
        </authorList>
    </citation>
    <scope>NUCLEOTIDE SEQUENCE [LARGE SCALE GENOMIC DNA]</scope>
    <source>
        <strain evidence="6">ATCC 33728</strain>
        <plasmid evidence="6">Plasmid pshtp dna</plasmid>
    </source>
</reference>
<organism evidence="5 6">
    <name type="scientific">Mycobacterium ulcerans subsp. shinshuense</name>
    <dbReference type="NCBI Taxonomy" id="1124626"/>
    <lineage>
        <taxon>Bacteria</taxon>
        <taxon>Bacillati</taxon>
        <taxon>Actinomycetota</taxon>
        <taxon>Actinomycetes</taxon>
        <taxon>Mycobacteriales</taxon>
        <taxon>Mycobacteriaceae</taxon>
        <taxon>Mycobacterium</taxon>
        <taxon>Mycobacterium ulcerans group</taxon>
    </lineage>
</organism>
<evidence type="ECO:0000313" key="6">
    <source>
        <dbReference type="Proteomes" id="UP000218067"/>
    </source>
</evidence>
<evidence type="ECO:0000256" key="1">
    <source>
        <dbReference type="ARBA" id="ARBA00022679"/>
    </source>
</evidence>
<dbReference type="GO" id="GO:0004315">
    <property type="term" value="F:3-oxoacyl-[acyl-carrier-protein] synthase activity"/>
    <property type="evidence" value="ECO:0007669"/>
    <property type="project" value="InterPro"/>
</dbReference>
<keyword evidence="2" id="KW-0012">Acyltransferase</keyword>
<keyword evidence="1" id="KW-0808">Transferase</keyword>
<evidence type="ECO:0000259" key="4">
    <source>
        <dbReference type="Pfam" id="PF08545"/>
    </source>
</evidence>
<dbReference type="Pfam" id="PF08541">
    <property type="entry name" value="ACP_syn_III_C"/>
    <property type="match status" value="1"/>
</dbReference>
<evidence type="ECO:0000259" key="3">
    <source>
        <dbReference type="Pfam" id="PF08541"/>
    </source>
</evidence>
<dbReference type="InterPro" id="IPR013751">
    <property type="entry name" value="ACP_syn_III_N"/>
</dbReference>
<dbReference type="RefSeq" id="WP_231991873.1">
    <property type="nucleotide sequence ID" value="NZ_AP017625.1"/>
</dbReference>
<dbReference type="Pfam" id="PF08545">
    <property type="entry name" value="ACP_syn_III"/>
    <property type="match status" value="1"/>
</dbReference>
<dbReference type="CDD" id="cd00827">
    <property type="entry name" value="init_cond_enzymes"/>
    <property type="match status" value="1"/>
</dbReference>
<feature type="domain" description="Beta-ketoacyl-[acyl-carrier-protein] synthase III N-terminal" evidence="4">
    <location>
        <begin position="126"/>
        <end position="190"/>
    </location>
</feature>
<dbReference type="Gene3D" id="3.40.47.10">
    <property type="match status" value="2"/>
</dbReference>
<sequence>MGSALDNDLQVKSSEISENQRVIWNDIYISGTGRFIPSMRPINDIQVDGVPNDHTIVQSDYISFTEADEPATVMATRAATEALTASELVSADVGVLIYATIIGDAHHFAPVCHVQRVLRAPDALAFELSAASNGGTQGIAVAANLMTADASVKAALVCTAYRHPIDIISRWSSGMVFGDGAAAAVLSRDGGMVRLISGYHGSLPELEVLARNRSNERLGFVLPDVGLGKYLTAIARMYQAVIAQVLEEAQTSIAEIDYFGLIGIGIPSLTATILEPNGIPVNKTSWGLLRQMGHVGACDPLLSLNHLFEQNVLKRGDKVLLLGGGVGYRLTCIVAEIAMNPGVPGHSTS</sequence>
<protein>
    <submittedName>
        <fullName evidence="5">Beta-ketoacyl synthase-like protein</fullName>
    </submittedName>
</protein>
<dbReference type="SUPFAM" id="SSF53901">
    <property type="entry name" value="Thiolase-like"/>
    <property type="match status" value="1"/>
</dbReference>
<dbReference type="InterPro" id="IPR013747">
    <property type="entry name" value="ACP_syn_III_C"/>
</dbReference>
<evidence type="ECO:0000313" key="5">
    <source>
        <dbReference type="EMBL" id="BAV43949.1"/>
    </source>
</evidence>